<dbReference type="PANTHER" id="PTHR44376">
    <property type="entry name" value="TRANSCRIPTIONAL REGULATOR OF FILAMENTOUS GROWTH FLO8"/>
    <property type="match status" value="1"/>
</dbReference>
<feature type="compositionally biased region" description="Polar residues" evidence="4">
    <location>
        <begin position="20"/>
        <end position="32"/>
    </location>
</feature>
<feature type="region of interest" description="Disordered" evidence="4">
    <location>
        <begin position="1"/>
        <end position="59"/>
    </location>
</feature>
<feature type="repeat" description="WD" evidence="3">
    <location>
        <begin position="142"/>
        <end position="176"/>
    </location>
</feature>
<dbReference type="PROSITE" id="PS50294">
    <property type="entry name" value="WD_REPEATS_REGION"/>
    <property type="match status" value="2"/>
</dbReference>
<proteinExistence type="predicted"/>
<evidence type="ECO:0000256" key="4">
    <source>
        <dbReference type="SAM" id="MobiDB-lite"/>
    </source>
</evidence>
<dbReference type="PROSITE" id="PS00678">
    <property type="entry name" value="WD_REPEATS_1"/>
    <property type="match status" value="1"/>
</dbReference>
<feature type="repeat" description="WD" evidence="3">
    <location>
        <begin position="296"/>
        <end position="336"/>
    </location>
</feature>
<dbReference type="InterPro" id="IPR020472">
    <property type="entry name" value="WD40_PAC1"/>
</dbReference>
<feature type="compositionally biased region" description="Low complexity" evidence="4">
    <location>
        <begin position="33"/>
        <end position="47"/>
    </location>
</feature>
<dbReference type="PROSITE" id="PS50082">
    <property type="entry name" value="WD_REPEATS_2"/>
    <property type="match status" value="4"/>
</dbReference>
<dbReference type="SMART" id="SM00320">
    <property type="entry name" value="WD40"/>
    <property type="match status" value="6"/>
</dbReference>
<dbReference type="Gene3D" id="2.130.10.10">
    <property type="entry name" value="YVTN repeat-like/Quinoprotein amine dehydrogenase"/>
    <property type="match status" value="2"/>
</dbReference>
<feature type="repeat" description="WD" evidence="3">
    <location>
        <begin position="184"/>
        <end position="216"/>
    </location>
</feature>
<dbReference type="PANTHER" id="PTHR44376:SF9">
    <property type="entry name" value="TRANSCRIPTIONAL COREPRESSOR LEUNIG_HOMOLOG"/>
    <property type="match status" value="1"/>
</dbReference>
<dbReference type="Proteomes" id="UP000325315">
    <property type="component" value="Unassembled WGS sequence"/>
</dbReference>
<dbReference type="InterPro" id="IPR001680">
    <property type="entry name" value="WD40_rpt"/>
</dbReference>
<dbReference type="PRINTS" id="PR00320">
    <property type="entry name" value="GPROTEINBRPT"/>
</dbReference>
<dbReference type="InterPro" id="IPR019775">
    <property type="entry name" value="WD40_repeat_CS"/>
</dbReference>
<gene>
    <name evidence="5" type="ORF">EPI10_006129</name>
</gene>
<reference evidence="6" key="1">
    <citation type="journal article" date="2019" name="Plant Biotechnol. J.">
        <title>Genome sequencing of the Australian wild diploid species Gossypium australe highlights disease resistance and delayed gland morphogenesis.</title>
        <authorList>
            <person name="Cai Y."/>
            <person name="Cai X."/>
            <person name="Wang Q."/>
            <person name="Wang P."/>
            <person name="Zhang Y."/>
            <person name="Cai C."/>
            <person name="Xu Y."/>
            <person name="Wang K."/>
            <person name="Zhou Z."/>
            <person name="Wang C."/>
            <person name="Geng S."/>
            <person name="Li B."/>
            <person name="Dong Q."/>
            <person name="Hou Y."/>
            <person name="Wang H."/>
            <person name="Ai P."/>
            <person name="Liu Z."/>
            <person name="Yi F."/>
            <person name="Sun M."/>
            <person name="An G."/>
            <person name="Cheng J."/>
            <person name="Zhang Y."/>
            <person name="Shi Q."/>
            <person name="Xie Y."/>
            <person name="Shi X."/>
            <person name="Chang Y."/>
            <person name="Huang F."/>
            <person name="Chen Y."/>
            <person name="Hong S."/>
            <person name="Mi L."/>
            <person name="Sun Q."/>
            <person name="Zhang L."/>
            <person name="Zhou B."/>
            <person name="Peng R."/>
            <person name="Zhang X."/>
            <person name="Liu F."/>
        </authorList>
    </citation>
    <scope>NUCLEOTIDE SEQUENCE [LARGE SCALE GENOMIC DNA]</scope>
    <source>
        <strain evidence="6">cv. PA1801</strain>
    </source>
</reference>
<dbReference type="InterPro" id="IPR015943">
    <property type="entry name" value="WD40/YVTN_repeat-like_dom_sf"/>
</dbReference>
<accession>A0A5B6WT26</accession>
<evidence type="ECO:0000256" key="3">
    <source>
        <dbReference type="PROSITE-ProRule" id="PRU00221"/>
    </source>
</evidence>
<keyword evidence="6" id="KW-1185">Reference proteome</keyword>
<dbReference type="InterPro" id="IPR036322">
    <property type="entry name" value="WD40_repeat_dom_sf"/>
</dbReference>
<evidence type="ECO:0000313" key="5">
    <source>
        <dbReference type="EMBL" id="KAA3484015.1"/>
    </source>
</evidence>
<dbReference type="EMBL" id="SMMG02000002">
    <property type="protein sequence ID" value="KAA3484015.1"/>
    <property type="molecule type" value="Genomic_DNA"/>
</dbReference>
<keyword evidence="2" id="KW-0677">Repeat</keyword>
<evidence type="ECO:0000313" key="6">
    <source>
        <dbReference type="Proteomes" id="UP000325315"/>
    </source>
</evidence>
<dbReference type="AlphaFoldDB" id="A0A5B6WT26"/>
<dbReference type="CDD" id="cd00200">
    <property type="entry name" value="WD40"/>
    <property type="match status" value="1"/>
</dbReference>
<keyword evidence="1 3" id="KW-0853">WD repeat</keyword>
<comment type="caution">
    <text evidence="5">The sequence shown here is derived from an EMBL/GenBank/DDBJ whole genome shotgun (WGS) entry which is preliminary data.</text>
</comment>
<protein>
    <submittedName>
        <fullName evidence="5">Transcriptional corepressor LEUNIG_HOMOLOG-like isoform X2</fullName>
    </submittedName>
</protein>
<evidence type="ECO:0000256" key="2">
    <source>
        <dbReference type="ARBA" id="ARBA00022737"/>
    </source>
</evidence>
<name>A0A5B6WT26_9ROSI</name>
<dbReference type="InterPro" id="IPR044716">
    <property type="entry name" value="LEUNIG-like"/>
</dbReference>
<dbReference type="OrthoDB" id="5600002at2759"/>
<feature type="repeat" description="WD" evidence="3">
    <location>
        <begin position="378"/>
        <end position="410"/>
    </location>
</feature>
<dbReference type="GO" id="GO:0003714">
    <property type="term" value="F:transcription corepressor activity"/>
    <property type="evidence" value="ECO:0007669"/>
    <property type="project" value="InterPro"/>
</dbReference>
<dbReference type="Pfam" id="PF00400">
    <property type="entry name" value="WD40"/>
    <property type="match status" value="4"/>
</dbReference>
<organism evidence="5 6">
    <name type="scientific">Gossypium australe</name>
    <dbReference type="NCBI Taxonomy" id="47621"/>
    <lineage>
        <taxon>Eukaryota</taxon>
        <taxon>Viridiplantae</taxon>
        <taxon>Streptophyta</taxon>
        <taxon>Embryophyta</taxon>
        <taxon>Tracheophyta</taxon>
        <taxon>Spermatophyta</taxon>
        <taxon>Magnoliopsida</taxon>
        <taxon>eudicotyledons</taxon>
        <taxon>Gunneridae</taxon>
        <taxon>Pentapetalae</taxon>
        <taxon>rosids</taxon>
        <taxon>malvids</taxon>
        <taxon>Malvales</taxon>
        <taxon>Malvaceae</taxon>
        <taxon>Malvoideae</taxon>
        <taxon>Gossypium</taxon>
    </lineage>
</organism>
<evidence type="ECO:0000256" key="1">
    <source>
        <dbReference type="ARBA" id="ARBA00022574"/>
    </source>
</evidence>
<sequence>MTIPSMVCQNNRKRKGPSSGPANSTGTGNTVGPSPNSQPSTPSTHTPGEGAAMVGNMQHGSSMSKNLMMYGSDGTAGIASSTNQLEDMEHFGDVGSLDDNVESFLSHDDGDGGNLFGTLKRNPSEHATETSKSFGFNEVGSIRKSNGKVTCCHFSSDGKLLASAGHDKKAVLWNMEILKTDCTTEEHTHIITDIRFRPNSTQLATSSFDTTVRIWDAAQGIRHKLCPLISTLRRMNFSALVMATVRFASGTSISIPARGGSTNVRFQPRTGQFLAAAADNVVSIFDVETDRRTQLLQGHNTEVHSLCWDANGDFLASVSQESVRLWSLSSGECINELSSSGNKFHSCVFHPNFPALLVIGGYQSLELWNTAENKCLTISAHDCVISALAQSQVTGMVASASYDKSVKIWK</sequence>
<dbReference type="SUPFAM" id="SSF50978">
    <property type="entry name" value="WD40 repeat-like"/>
    <property type="match status" value="1"/>
</dbReference>